<proteinExistence type="predicted"/>
<accession>A0A8D8G2R2</accession>
<organism evidence="1">
    <name type="scientific">Culex pipiens</name>
    <name type="common">House mosquito</name>
    <dbReference type="NCBI Taxonomy" id="7175"/>
    <lineage>
        <taxon>Eukaryota</taxon>
        <taxon>Metazoa</taxon>
        <taxon>Ecdysozoa</taxon>
        <taxon>Arthropoda</taxon>
        <taxon>Hexapoda</taxon>
        <taxon>Insecta</taxon>
        <taxon>Pterygota</taxon>
        <taxon>Neoptera</taxon>
        <taxon>Endopterygota</taxon>
        <taxon>Diptera</taxon>
        <taxon>Nematocera</taxon>
        <taxon>Culicoidea</taxon>
        <taxon>Culicidae</taxon>
        <taxon>Culicinae</taxon>
        <taxon>Culicini</taxon>
        <taxon>Culex</taxon>
        <taxon>Culex</taxon>
    </lineage>
</organism>
<sequence>MTTPTCRFQMSNYSLRLPDGFCSAGTPGCGGSGSLVFRKDLSVSEIDALAVRNCWLTSSFSSIATPSLTGFQSGSNITNRLPLIRIHPPANGLQPIDSNPARRAGSSEHLVVKEGGAVPVQKRTMATTSTRKEPTGQFNRICFRCC</sequence>
<dbReference type="AlphaFoldDB" id="A0A8D8G2R2"/>
<dbReference type="EMBL" id="HBUE01119047">
    <property type="protein sequence ID" value="CAG6491564.1"/>
    <property type="molecule type" value="Transcribed_RNA"/>
</dbReference>
<evidence type="ECO:0000313" key="1">
    <source>
        <dbReference type="EMBL" id="CAG6491564.1"/>
    </source>
</evidence>
<name>A0A8D8G2R2_CULPI</name>
<protein>
    <submittedName>
        <fullName evidence="1">(northern house mosquito) hypothetical protein</fullName>
    </submittedName>
</protein>
<reference evidence="1" key="1">
    <citation type="submission" date="2021-05" db="EMBL/GenBank/DDBJ databases">
        <authorList>
            <person name="Alioto T."/>
            <person name="Alioto T."/>
            <person name="Gomez Garrido J."/>
        </authorList>
    </citation>
    <scope>NUCLEOTIDE SEQUENCE</scope>
</reference>